<comment type="similarity">
    <text evidence="1">Belongs to the peptidase C48 family.</text>
</comment>
<dbReference type="GO" id="GO:0006508">
    <property type="term" value="P:proteolysis"/>
    <property type="evidence" value="ECO:0007669"/>
    <property type="project" value="UniProtKB-KW"/>
</dbReference>
<keyword evidence="5" id="KW-0732">Signal</keyword>
<dbReference type="PROSITE" id="PS50600">
    <property type="entry name" value="ULP_PROTEASE"/>
    <property type="match status" value="1"/>
</dbReference>
<feature type="region of interest" description="Disordered" evidence="4">
    <location>
        <begin position="662"/>
        <end position="725"/>
    </location>
</feature>
<gene>
    <name evidence="7" type="ORF">TIFTF001_027481</name>
</gene>
<dbReference type="EMBL" id="BTGU01000077">
    <property type="protein sequence ID" value="GMN58387.1"/>
    <property type="molecule type" value="Genomic_DNA"/>
</dbReference>
<proteinExistence type="inferred from homology"/>
<evidence type="ECO:0000256" key="3">
    <source>
        <dbReference type="ARBA" id="ARBA00022801"/>
    </source>
</evidence>
<dbReference type="PANTHER" id="PTHR47764:SF14">
    <property type="entry name" value="UBIQUITIN-LIKE PROTEASE FAMILY PROFILE DOMAIN-CONTAINING PROTEIN"/>
    <property type="match status" value="1"/>
</dbReference>
<name>A0AA88J0B1_FICCA</name>
<feature type="domain" description="Ubiquitin-like protease family profile" evidence="6">
    <location>
        <begin position="306"/>
        <end position="545"/>
    </location>
</feature>
<evidence type="ECO:0000256" key="1">
    <source>
        <dbReference type="ARBA" id="ARBA00005234"/>
    </source>
</evidence>
<dbReference type="InterPro" id="IPR003653">
    <property type="entry name" value="Peptidase_C48_C"/>
</dbReference>
<sequence length="742" mass="83456">MFKIPLLVSFLTLSFFMSDIVFQEVASGTEIADQGFRDDPIDVDGEGCLCTCSVMYPKSMRLEDGAVKESDAYFASGSSTQTSSSSTHINVPIGAVSSEISNTEASTSSTSTFCLTDNEVLGKQLTELDCSGREIDDESMNVKISPDIVLCGDISFVASCLTFSCSSLKLEGSSLNGAKETFCFEWTIRDLILIESEWTASVETAMVNLHLKSKTFKGAQNGNKTSGVEQLTFAVYDPNWEKVQDAIKRLDVRYKDIWNTHFDTDMVKVEKDWLAQSSVFSPKDYLSGCEEPFEDVIYPRGDPDAVTIHKGDIELLEPDTFINDTIIDFYIKYLANGIQTKEKQRFHFFNCFFFRKLADLDKDPSSAYEGKAAFQRVRKWTRKVNIFEKDYIFIPVNYSLHWSLIVICYPGAVPNFKDEEYECASKVPCILHMDSIRGSHKGLKNLIQSYLCEEWKERHNATTEDASSNFLHLKFVPLELTRNWFPPEEASLKRYVIKKLIYEIFQEQSRGTPPVDRIDRYPSPVPTTTSAHETGVIFLEKSSSTSTYHGMSSASNAEQFGICSSKTSLTRGIRESDLVSLELFEPRDCTRSYADTNYPLLDSPCQRRTMTPIEEVEESDEKVVESPLDKEDCELVAESETLGKHEISMRLTKCEEWISVSSRSQGSPTLSREGKDIGHPPPEINGFDNLAEPDKQESSSTSCNEFAGCVVPDSEEDDSEHESNKVEYIPSFICIESSMSPP</sequence>
<keyword evidence="3" id="KW-0378">Hydrolase</keyword>
<dbReference type="AlphaFoldDB" id="A0AA88J0B1"/>
<evidence type="ECO:0000313" key="7">
    <source>
        <dbReference type="EMBL" id="GMN58387.1"/>
    </source>
</evidence>
<accession>A0AA88J0B1</accession>
<keyword evidence="2" id="KW-0645">Protease</keyword>
<organism evidence="7 8">
    <name type="scientific">Ficus carica</name>
    <name type="common">Common fig</name>
    <dbReference type="NCBI Taxonomy" id="3494"/>
    <lineage>
        <taxon>Eukaryota</taxon>
        <taxon>Viridiplantae</taxon>
        <taxon>Streptophyta</taxon>
        <taxon>Embryophyta</taxon>
        <taxon>Tracheophyta</taxon>
        <taxon>Spermatophyta</taxon>
        <taxon>Magnoliopsida</taxon>
        <taxon>eudicotyledons</taxon>
        <taxon>Gunneridae</taxon>
        <taxon>Pentapetalae</taxon>
        <taxon>rosids</taxon>
        <taxon>fabids</taxon>
        <taxon>Rosales</taxon>
        <taxon>Moraceae</taxon>
        <taxon>Ficeae</taxon>
        <taxon>Ficus</taxon>
    </lineage>
</organism>
<dbReference type="InterPro" id="IPR038765">
    <property type="entry name" value="Papain-like_cys_pep_sf"/>
</dbReference>
<dbReference type="PANTHER" id="PTHR47764">
    <property type="entry name" value="UBIQUITIN-LIKE-SPECIFIC PROTEASE 2B-RELATED"/>
    <property type="match status" value="1"/>
</dbReference>
<reference evidence="7" key="1">
    <citation type="submission" date="2023-07" db="EMBL/GenBank/DDBJ databases">
        <title>draft genome sequence of fig (Ficus carica).</title>
        <authorList>
            <person name="Takahashi T."/>
            <person name="Nishimura K."/>
        </authorList>
    </citation>
    <scope>NUCLEOTIDE SEQUENCE</scope>
</reference>
<feature type="chain" id="PRO_5041734448" description="Ubiquitin-like protease family profile domain-containing protein" evidence="5">
    <location>
        <begin position="24"/>
        <end position="742"/>
    </location>
</feature>
<evidence type="ECO:0000256" key="5">
    <source>
        <dbReference type="SAM" id="SignalP"/>
    </source>
</evidence>
<evidence type="ECO:0000259" key="6">
    <source>
        <dbReference type="PROSITE" id="PS50600"/>
    </source>
</evidence>
<dbReference type="SUPFAM" id="SSF54001">
    <property type="entry name" value="Cysteine proteinases"/>
    <property type="match status" value="1"/>
</dbReference>
<keyword evidence="8" id="KW-1185">Reference proteome</keyword>
<dbReference type="Gene3D" id="3.40.395.10">
    <property type="entry name" value="Adenoviral Proteinase, Chain A"/>
    <property type="match status" value="1"/>
</dbReference>
<dbReference type="GO" id="GO:0008234">
    <property type="term" value="F:cysteine-type peptidase activity"/>
    <property type="evidence" value="ECO:0007669"/>
    <property type="project" value="InterPro"/>
</dbReference>
<dbReference type="InterPro" id="IPR057375">
    <property type="entry name" value="ULP2A/B_PH"/>
</dbReference>
<dbReference type="Pfam" id="PF25352">
    <property type="entry name" value="PH_ULP"/>
    <property type="match status" value="1"/>
</dbReference>
<feature type="signal peptide" evidence="5">
    <location>
        <begin position="1"/>
        <end position="23"/>
    </location>
</feature>
<evidence type="ECO:0000313" key="8">
    <source>
        <dbReference type="Proteomes" id="UP001187192"/>
    </source>
</evidence>
<comment type="caution">
    <text evidence="7">The sequence shown here is derived from an EMBL/GenBank/DDBJ whole genome shotgun (WGS) entry which is preliminary data.</text>
</comment>
<protein>
    <recommendedName>
        <fullName evidence="6">Ubiquitin-like protease family profile domain-containing protein</fullName>
    </recommendedName>
</protein>
<evidence type="ECO:0000256" key="4">
    <source>
        <dbReference type="SAM" id="MobiDB-lite"/>
    </source>
</evidence>
<dbReference type="Proteomes" id="UP001187192">
    <property type="component" value="Unassembled WGS sequence"/>
</dbReference>
<dbReference type="Pfam" id="PF02902">
    <property type="entry name" value="Peptidase_C48"/>
    <property type="match status" value="1"/>
</dbReference>
<evidence type="ECO:0000256" key="2">
    <source>
        <dbReference type="ARBA" id="ARBA00022670"/>
    </source>
</evidence>